<gene>
    <name evidence="1" type="ORF">V5N11_014114</name>
</gene>
<reference evidence="1 2" key="1">
    <citation type="submission" date="2024-04" db="EMBL/GenBank/DDBJ databases">
        <title>Genome assembly C_amara_ONT_v2.</title>
        <authorList>
            <person name="Yant L."/>
            <person name="Moore C."/>
            <person name="Slenker M."/>
        </authorList>
    </citation>
    <scope>NUCLEOTIDE SEQUENCE [LARGE SCALE GENOMIC DNA]</scope>
    <source>
        <tissue evidence="1">Leaf</tissue>
    </source>
</reference>
<sequence length="107" mass="12183">MTSLIIDGDEPANFEEAMLGPDSEKWLGAAKSEMGSMSENQVWSLVDLPDGVKAIECKWIFRRRLTWMGISGYSKLCWWLKVSSKFMVLTMMRPIPRSLCLNPFGFS</sequence>
<accession>A0ABD0ZBC4</accession>
<comment type="caution">
    <text evidence="1">The sequence shown here is derived from an EMBL/GenBank/DDBJ whole genome shotgun (WGS) entry which is preliminary data.</text>
</comment>
<proteinExistence type="predicted"/>
<evidence type="ECO:0000313" key="1">
    <source>
        <dbReference type="EMBL" id="KAL1192004.1"/>
    </source>
</evidence>
<organism evidence="1 2">
    <name type="scientific">Cardamine amara subsp. amara</name>
    <dbReference type="NCBI Taxonomy" id="228776"/>
    <lineage>
        <taxon>Eukaryota</taxon>
        <taxon>Viridiplantae</taxon>
        <taxon>Streptophyta</taxon>
        <taxon>Embryophyta</taxon>
        <taxon>Tracheophyta</taxon>
        <taxon>Spermatophyta</taxon>
        <taxon>Magnoliopsida</taxon>
        <taxon>eudicotyledons</taxon>
        <taxon>Gunneridae</taxon>
        <taxon>Pentapetalae</taxon>
        <taxon>rosids</taxon>
        <taxon>malvids</taxon>
        <taxon>Brassicales</taxon>
        <taxon>Brassicaceae</taxon>
        <taxon>Cardamineae</taxon>
        <taxon>Cardamine</taxon>
    </lineage>
</organism>
<dbReference type="Proteomes" id="UP001558713">
    <property type="component" value="Unassembled WGS sequence"/>
</dbReference>
<evidence type="ECO:0000313" key="2">
    <source>
        <dbReference type="Proteomes" id="UP001558713"/>
    </source>
</evidence>
<dbReference type="AlphaFoldDB" id="A0ABD0ZBC4"/>
<keyword evidence="2" id="KW-1185">Reference proteome</keyword>
<protein>
    <submittedName>
        <fullName evidence="1">Retrovirus-related Pol polyprotein from transposon TNT 1-94</fullName>
    </submittedName>
</protein>
<name>A0ABD0ZBC4_CARAN</name>
<dbReference type="EMBL" id="JBANAX010000836">
    <property type="protein sequence ID" value="KAL1192004.1"/>
    <property type="molecule type" value="Genomic_DNA"/>
</dbReference>